<reference evidence="4" key="1">
    <citation type="journal article" date="2021" name="Genome Biol. Evol.">
        <title>A High-Quality Reference Genome for a Parasitic Bivalve with Doubly Uniparental Inheritance (Bivalvia: Unionida).</title>
        <authorList>
            <person name="Smith C.H."/>
        </authorList>
    </citation>
    <scope>NUCLEOTIDE SEQUENCE</scope>
    <source>
        <strain evidence="4">CHS0354</strain>
    </source>
</reference>
<dbReference type="GO" id="GO:0003723">
    <property type="term" value="F:RNA binding"/>
    <property type="evidence" value="ECO:0007669"/>
    <property type="project" value="UniProtKB-UniRule"/>
</dbReference>
<evidence type="ECO:0000313" key="4">
    <source>
        <dbReference type="EMBL" id="KAK3591093.1"/>
    </source>
</evidence>
<name>A0AAE0SG60_9BIVA</name>
<reference evidence="4" key="2">
    <citation type="journal article" date="2021" name="Genome Biol. Evol.">
        <title>Developing a high-quality reference genome for a parasitic bivalve with doubly uniparental inheritance (Bivalvia: Unionida).</title>
        <authorList>
            <person name="Smith C.H."/>
        </authorList>
    </citation>
    <scope>NUCLEOTIDE SEQUENCE</scope>
    <source>
        <strain evidence="4">CHS0354</strain>
        <tissue evidence="4">Mantle</tissue>
    </source>
</reference>
<evidence type="ECO:0000256" key="2">
    <source>
        <dbReference type="PROSITE-ProRule" id="PRU00176"/>
    </source>
</evidence>
<dbReference type="SUPFAM" id="SSF54928">
    <property type="entry name" value="RNA-binding domain, RBD"/>
    <property type="match status" value="2"/>
</dbReference>
<feature type="domain" description="RRM" evidence="3">
    <location>
        <begin position="205"/>
        <end position="284"/>
    </location>
</feature>
<accession>A0AAE0SG60</accession>
<dbReference type="AlphaFoldDB" id="A0AAE0SG60"/>
<dbReference type="PANTHER" id="PTHR21245">
    <property type="entry name" value="HETEROGENEOUS NUCLEAR RIBONUCLEOPROTEIN"/>
    <property type="match status" value="1"/>
</dbReference>
<dbReference type="Pfam" id="PF00076">
    <property type="entry name" value="RRM_1"/>
    <property type="match status" value="2"/>
</dbReference>
<proteinExistence type="predicted"/>
<keyword evidence="5" id="KW-1185">Reference proteome</keyword>
<gene>
    <name evidence="4" type="ORF">CHS0354_005495</name>
</gene>
<dbReference type="InterPro" id="IPR035979">
    <property type="entry name" value="RBD_domain_sf"/>
</dbReference>
<dbReference type="EMBL" id="JAEAOA010000385">
    <property type="protein sequence ID" value="KAK3591093.1"/>
    <property type="molecule type" value="Genomic_DNA"/>
</dbReference>
<dbReference type="InterPro" id="IPR012677">
    <property type="entry name" value="Nucleotide-bd_a/b_plait_sf"/>
</dbReference>
<dbReference type="Gene3D" id="3.30.70.330">
    <property type="match status" value="2"/>
</dbReference>
<evidence type="ECO:0000313" key="5">
    <source>
        <dbReference type="Proteomes" id="UP001195483"/>
    </source>
</evidence>
<evidence type="ECO:0000259" key="3">
    <source>
        <dbReference type="PROSITE" id="PS50102"/>
    </source>
</evidence>
<dbReference type="InterPro" id="IPR000504">
    <property type="entry name" value="RRM_dom"/>
</dbReference>
<sequence length="287" mass="34381">MDRNWFIQWKERSRPCPNEKKVRELLKDKTYRLKITPYQRRYGAHSPAPEDVRELFVCRIPKRWFEDKLIPLFQEFGKIYEVRLITDKCTGYNRGFCFVRYYKKEDTEKALGMLNKYEVKPGWTLKADFQSLNSRLRLQNIPRDKSVEELREDFEKVSLGIKDVTALRAMSKLKSQWRLHLGYKVAVKWDYPEEEPDEAYMSKVKVVHVRNLMTNTKKEDLKKKFEKFGNVERVNVVRDLGFVQFEKREDALTAIEEMNGKVFGKYEIVCCLSRKTAKLGMKREHRK</sequence>
<keyword evidence="1 2" id="KW-0694">RNA-binding</keyword>
<reference evidence="4" key="3">
    <citation type="submission" date="2023-05" db="EMBL/GenBank/DDBJ databases">
        <authorList>
            <person name="Smith C.H."/>
        </authorList>
    </citation>
    <scope>NUCLEOTIDE SEQUENCE</scope>
    <source>
        <strain evidence="4">CHS0354</strain>
        <tissue evidence="4">Mantle</tissue>
    </source>
</reference>
<organism evidence="4 5">
    <name type="scientific">Potamilus streckersoni</name>
    <dbReference type="NCBI Taxonomy" id="2493646"/>
    <lineage>
        <taxon>Eukaryota</taxon>
        <taxon>Metazoa</taxon>
        <taxon>Spiralia</taxon>
        <taxon>Lophotrochozoa</taxon>
        <taxon>Mollusca</taxon>
        <taxon>Bivalvia</taxon>
        <taxon>Autobranchia</taxon>
        <taxon>Heteroconchia</taxon>
        <taxon>Palaeoheterodonta</taxon>
        <taxon>Unionida</taxon>
        <taxon>Unionoidea</taxon>
        <taxon>Unionidae</taxon>
        <taxon>Ambleminae</taxon>
        <taxon>Lampsilini</taxon>
        <taxon>Potamilus</taxon>
    </lineage>
</organism>
<dbReference type="SMART" id="SM00360">
    <property type="entry name" value="RRM"/>
    <property type="match status" value="2"/>
</dbReference>
<feature type="domain" description="RRM" evidence="3">
    <location>
        <begin position="53"/>
        <end position="132"/>
    </location>
</feature>
<comment type="caution">
    <text evidence="4">The sequence shown here is derived from an EMBL/GenBank/DDBJ whole genome shotgun (WGS) entry which is preliminary data.</text>
</comment>
<protein>
    <recommendedName>
        <fullName evidence="3">RRM domain-containing protein</fullName>
    </recommendedName>
</protein>
<evidence type="ECO:0000256" key="1">
    <source>
        <dbReference type="ARBA" id="ARBA00022884"/>
    </source>
</evidence>
<dbReference type="Proteomes" id="UP001195483">
    <property type="component" value="Unassembled WGS sequence"/>
</dbReference>
<dbReference type="PROSITE" id="PS50102">
    <property type="entry name" value="RRM"/>
    <property type="match status" value="2"/>
</dbReference>